<name>A0AAW8W2E8_9LACO</name>
<dbReference type="Pfam" id="PF12686">
    <property type="entry name" value="DUF3800"/>
    <property type="match status" value="1"/>
</dbReference>
<protein>
    <recommendedName>
        <fullName evidence="3">DUF3800 domain-containing protein</fullName>
    </recommendedName>
</protein>
<dbReference type="AlphaFoldDB" id="A0AAW8W2E8"/>
<organism evidence="1 2">
    <name type="scientific">Levilactobacillus namurensis</name>
    <dbReference type="NCBI Taxonomy" id="380393"/>
    <lineage>
        <taxon>Bacteria</taxon>
        <taxon>Bacillati</taxon>
        <taxon>Bacillota</taxon>
        <taxon>Bacilli</taxon>
        <taxon>Lactobacillales</taxon>
        <taxon>Lactobacillaceae</taxon>
        <taxon>Levilactobacillus</taxon>
    </lineage>
</organism>
<dbReference type="EMBL" id="JAVLAM010000001">
    <property type="protein sequence ID" value="MDT7013667.1"/>
    <property type="molecule type" value="Genomic_DNA"/>
</dbReference>
<evidence type="ECO:0000313" key="2">
    <source>
        <dbReference type="Proteomes" id="UP001254075"/>
    </source>
</evidence>
<comment type="caution">
    <text evidence="1">The sequence shown here is derived from an EMBL/GenBank/DDBJ whole genome shotgun (WGS) entry which is preliminary data.</text>
</comment>
<accession>A0AAW8W2E8</accession>
<proteinExistence type="predicted"/>
<reference evidence="1" key="1">
    <citation type="submission" date="2023-08" db="EMBL/GenBank/DDBJ databases">
        <authorList>
            <person name="Page C.A."/>
            <person name="Perez-Diaz I.M."/>
        </authorList>
    </citation>
    <scope>NUCLEOTIDE SEQUENCE</scope>
    <source>
        <strain evidence="1">3.8.38</strain>
    </source>
</reference>
<evidence type="ECO:0008006" key="3">
    <source>
        <dbReference type="Google" id="ProtNLM"/>
    </source>
</evidence>
<dbReference type="InterPro" id="IPR024524">
    <property type="entry name" value="DUF3800"/>
</dbReference>
<dbReference type="Proteomes" id="UP001254075">
    <property type="component" value="Unassembled WGS sequence"/>
</dbReference>
<sequence>MCNSKKDSSRDFISELYKNKNSQNSQREYALFFDETNNSRVFKLRENSFNVDEKRYFILGGIGVLTANSKNNVEDLWKKLKGVNNQEEIKFKSIAGGAKDFPALLKKTNFQEILKWLFSNDYRVHFEFMDNFYYSITDIIDSLDFFNNTDYHRLLKSVLYQAMKYDRKKTLEVLSENKYPNVEKPERFICGIINVISSYMMTKSYKDNYEKDYARVFQLILTVLEFAKNQKELIFLTNNKRETLIDEYPELYRQAIKTFAEYKLFFDHEPSVENKFNSHKNSNFTFIESNPTIARTKNEFIDLDTHRFIQLSDVFCGALSYFLNFVGYNADQTESSILVLKQMNHEQKKFYIQWCKIIKQSLRENPNFVIRICDIFFELLDKSIL</sequence>
<evidence type="ECO:0000313" key="1">
    <source>
        <dbReference type="EMBL" id="MDT7013667.1"/>
    </source>
</evidence>
<dbReference type="RefSeq" id="WP_313844732.1">
    <property type="nucleotide sequence ID" value="NZ_JAVLAM010000001.1"/>
</dbReference>
<gene>
    <name evidence="1" type="ORF">RI532_04395</name>
</gene>